<dbReference type="InterPro" id="IPR046679">
    <property type="entry name" value="DUF6549"/>
</dbReference>
<comment type="caution">
    <text evidence="1">The sequence shown here is derived from an EMBL/GenBank/DDBJ whole genome shotgun (WGS) entry which is preliminary data.</text>
</comment>
<dbReference type="Pfam" id="PF20186">
    <property type="entry name" value="DUF6549"/>
    <property type="match status" value="1"/>
</dbReference>
<evidence type="ECO:0000313" key="1">
    <source>
        <dbReference type="EMBL" id="MPL90262.1"/>
    </source>
</evidence>
<organism evidence="1">
    <name type="scientific">bioreactor metagenome</name>
    <dbReference type="NCBI Taxonomy" id="1076179"/>
    <lineage>
        <taxon>unclassified sequences</taxon>
        <taxon>metagenomes</taxon>
        <taxon>ecological metagenomes</taxon>
    </lineage>
</organism>
<proteinExistence type="predicted"/>
<name>A0A644VHW1_9ZZZZ</name>
<gene>
    <name evidence="1" type="ORF">SDC9_36309</name>
</gene>
<sequence length="195" mass="22869">MRRYAVIVVLILCLCAVVMYFREVVKENLRLERNQVALLSDSLSHYRTKTGELVSSVEQLEMTIGELRRHRSELVGQLKSMKIRLRDVQSLTTTILENRVEVFVPIRDTIYLDTGKVVKAQSFHWSDTWTSIQGVIQDDSVKVKYQSRDTLLQVVRVVPKRFLFFRWGVREIRQDVKVSNPNTVVTYSEFVYIRN</sequence>
<dbReference type="AlphaFoldDB" id="A0A644VHW1"/>
<accession>A0A644VHW1</accession>
<reference evidence="1" key="1">
    <citation type="submission" date="2019-08" db="EMBL/GenBank/DDBJ databases">
        <authorList>
            <person name="Kucharzyk K."/>
            <person name="Murdoch R.W."/>
            <person name="Higgins S."/>
            <person name="Loffler F."/>
        </authorList>
    </citation>
    <scope>NUCLEOTIDE SEQUENCE</scope>
</reference>
<protein>
    <submittedName>
        <fullName evidence="1">Uncharacterized protein</fullName>
    </submittedName>
</protein>
<dbReference type="EMBL" id="VSSQ01000298">
    <property type="protein sequence ID" value="MPL90262.1"/>
    <property type="molecule type" value="Genomic_DNA"/>
</dbReference>